<dbReference type="Proteomes" id="UP000193920">
    <property type="component" value="Unassembled WGS sequence"/>
</dbReference>
<protein>
    <submittedName>
        <fullName evidence="1">Uncharacterized protein</fullName>
    </submittedName>
</protein>
<evidence type="ECO:0000313" key="1">
    <source>
        <dbReference type="EMBL" id="ORY21969.1"/>
    </source>
</evidence>
<organism evidence="1 2">
    <name type="scientific">Neocallimastix californiae</name>
    <dbReference type="NCBI Taxonomy" id="1754190"/>
    <lineage>
        <taxon>Eukaryota</taxon>
        <taxon>Fungi</taxon>
        <taxon>Fungi incertae sedis</taxon>
        <taxon>Chytridiomycota</taxon>
        <taxon>Chytridiomycota incertae sedis</taxon>
        <taxon>Neocallimastigomycetes</taxon>
        <taxon>Neocallimastigales</taxon>
        <taxon>Neocallimastigaceae</taxon>
        <taxon>Neocallimastix</taxon>
    </lineage>
</organism>
<reference evidence="1 2" key="1">
    <citation type="submission" date="2016-08" db="EMBL/GenBank/DDBJ databases">
        <title>A Parts List for Fungal Cellulosomes Revealed by Comparative Genomics.</title>
        <authorList>
            <consortium name="DOE Joint Genome Institute"/>
            <person name="Haitjema C.H."/>
            <person name="Gilmore S.P."/>
            <person name="Henske J.K."/>
            <person name="Solomon K.V."/>
            <person name="De Groot R."/>
            <person name="Kuo A."/>
            <person name="Mondo S.J."/>
            <person name="Salamov A.A."/>
            <person name="Labutti K."/>
            <person name="Zhao Z."/>
            <person name="Chiniquy J."/>
            <person name="Barry K."/>
            <person name="Brewer H.M."/>
            <person name="Purvine S.O."/>
            <person name="Wright A.T."/>
            <person name="Boxma B."/>
            <person name="Van Alen T."/>
            <person name="Hackstein J.H."/>
            <person name="Baker S.E."/>
            <person name="Grigoriev I.V."/>
            <person name="O'Malley M.A."/>
        </authorList>
    </citation>
    <scope>NUCLEOTIDE SEQUENCE [LARGE SCALE GENOMIC DNA]</scope>
    <source>
        <strain evidence="1 2">G1</strain>
    </source>
</reference>
<name>A0A1Y2AHC0_9FUNG</name>
<gene>
    <name evidence="1" type="ORF">LY90DRAFT_515792</name>
</gene>
<comment type="caution">
    <text evidence="1">The sequence shown here is derived from an EMBL/GenBank/DDBJ whole genome shotgun (WGS) entry which is preliminary data.</text>
</comment>
<accession>A0A1Y2AHC0</accession>
<dbReference type="AlphaFoldDB" id="A0A1Y2AHC0"/>
<evidence type="ECO:0000313" key="2">
    <source>
        <dbReference type="Proteomes" id="UP000193920"/>
    </source>
</evidence>
<keyword evidence="2" id="KW-1185">Reference proteome</keyword>
<sequence length="178" mass="20817">METKENSYFNNKIENSINNKVQVNKNLIDNSLDNSNNNEEKQYTDIISDSKLVHIENESKINSNSNNNSKEYTDNILKDKVDFTSSPNVNKIHFNLNPKGKRKELIIYKNVNVPQDILKLKKIVNNNNFKLNKFKNFNFDYNPNNNVSVILNKNNKRPLEDNSTLIYSKNLSTERFLE</sequence>
<dbReference type="EMBL" id="MCOG01000255">
    <property type="protein sequence ID" value="ORY21969.1"/>
    <property type="molecule type" value="Genomic_DNA"/>
</dbReference>
<proteinExistence type="predicted"/>